<dbReference type="EMBL" id="KB726996">
    <property type="protein sequence ID" value="EMT62168.1"/>
    <property type="molecule type" value="Genomic_DNA"/>
</dbReference>
<keyword evidence="3" id="KW-1185">Reference proteome</keyword>
<feature type="region of interest" description="Disordered" evidence="1">
    <location>
        <begin position="29"/>
        <end position="87"/>
    </location>
</feature>
<reference evidence="3" key="2">
    <citation type="journal article" date="2014" name="PLoS ONE">
        <title>Genome and Transcriptome Analysis of the Fungal Pathogen Fusarium oxysporum f. sp. cubense Causing Banana Vascular Wilt Disease.</title>
        <authorList>
            <person name="Guo L."/>
            <person name="Han L."/>
            <person name="Yang L."/>
            <person name="Zeng H."/>
            <person name="Fan D."/>
            <person name="Zhu Y."/>
            <person name="Feng Y."/>
            <person name="Wang G."/>
            <person name="Peng C."/>
            <person name="Jiang X."/>
            <person name="Zhou D."/>
            <person name="Ni P."/>
            <person name="Liang C."/>
            <person name="Liu L."/>
            <person name="Wang J."/>
            <person name="Mao C."/>
            <person name="Fang X."/>
            <person name="Peng M."/>
            <person name="Huang J."/>
        </authorList>
    </citation>
    <scope>NUCLEOTIDE SEQUENCE [LARGE SCALE GENOMIC DNA]</scope>
    <source>
        <strain evidence="3">race 4</strain>
    </source>
</reference>
<name>N1R7Y2_FUSC4</name>
<dbReference type="HOGENOM" id="CLU_2197194_0_0_1"/>
<sequence>MPYVWYPEALERLGAESWDEVRALGEKGLAKKEAREQKKRQAKAAKAKLAPGQTTLSNENVKKRKHKDKGQSADAKRPRVDGQHNGV</sequence>
<organism evidence="2 3">
    <name type="scientific">Fusarium oxysporum f. sp. cubense (strain race 4)</name>
    <name type="common">Panama disease fungus</name>
    <dbReference type="NCBI Taxonomy" id="2502994"/>
    <lineage>
        <taxon>Eukaryota</taxon>
        <taxon>Fungi</taxon>
        <taxon>Dikarya</taxon>
        <taxon>Ascomycota</taxon>
        <taxon>Pezizomycotina</taxon>
        <taxon>Sordariomycetes</taxon>
        <taxon>Hypocreomycetidae</taxon>
        <taxon>Hypocreales</taxon>
        <taxon>Nectriaceae</taxon>
        <taxon>Fusarium</taxon>
        <taxon>Fusarium oxysporum species complex</taxon>
    </lineage>
</organism>
<dbReference type="AlphaFoldDB" id="N1R7Y2"/>
<dbReference type="Proteomes" id="UP000016929">
    <property type="component" value="Unassembled WGS sequence"/>
</dbReference>
<gene>
    <name evidence="2" type="ORF">FOC4_g10015252</name>
</gene>
<reference evidence="3" key="1">
    <citation type="submission" date="2012-09" db="EMBL/GenBank/DDBJ databases">
        <title>Genome sequencing and comparative transcriptomics of race 1 and race 4 of banana pathogen: Fusarium oxysporum f. sp. cubense.</title>
        <authorList>
            <person name="Fang X."/>
            <person name="Huang J."/>
        </authorList>
    </citation>
    <scope>NUCLEOTIDE SEQUENCE [LARGE SCALE GENOMIC DNA]</scope>
    <source>
        <strain evidence="3">race 4</strain>
    </source>
</reference>
<feature type="compositionally biased region" description="Basic residues" evidence="1">
    <location>
        <begin position="37"/>
        <end position="46"/>
    </location>
</feature>
<feature type="compositionally biased region" description="Basic and acidic residues" evidence="1">
    <location>
        <begin position="69"/>
        <end position="87"/>
    </location>
</feature>
<proteinExistence type="predicted"/>
<evidence type="ECO:0000313" key="3">
    <source>
        <dbReference type="Proteomes" id="UP000016929"/>
    </source>
</evidence>
<evidence type="ECO:0000256" key="1">
    <source>
        <dbReference type="SAM" id="MobiDB-lite"/>
    </source>
</evidence>
<evidence type="ECO:0000313" key="2">
    <source>
        <dbReference type="EMBL" id="EMT62168.1"/>
    </source>
</evidence>
<accession>N1R7Y2</accession>
<protein>
    <submittedName>
        <fullName evidence="2">Uncharacterized protein</fullName>
    </submittedName>
</protein>